<dbReference type="EMBL" id="WTXG01000041">
    <property type="protein sequence ID" value="KAI0297051.1"/>
    <property type="molecule type" value="Genomic_DNA"/>
</dbReference>
<evidence type="ECO:0000313" key="6">
    <source>
        <dbReference type="EMBL" id="KAI0297051.1"/>
    </source>
</evidence>
<protein>
    <submittedName>
        <fullName evidence="6">Acyl-CoA N-acyltransferase</fullName>
    </submittedName>
</protein>
<dbReference type="Proteomes" id="UP001203297">
    <property type="component" value="Unassembled WGS sequence"/>
</dbReference>
<feature type="compositionally biased region" description="Acidic residues" evidence="4">
    <location>
        <begin position="190"/>
        <end position="201"/>
    </location>
</feature>
<dbReference type="InterPro" id="IPR016181">
    <property type="entry name" value="Acyl_CoA_acyltransferase"/>
</dbReference>
<evidence type="ECO:0000313" key="7">
    <source>
        <dbReference type="Proteomes" id="UP001203297"/>
    </source>
</evidence>
<dbReference type="PROSITE" id="PS51186">
    <property type="entry name" value="GNAT"/>
    <property type="match status" value="1"/>
</dbReference>
<dbReference type="CDD" id="cd04301">
    <property type="entry name" value="NAT_SF"/>
    <property type="match status" value="1"/>
</dbReference>
<evidence type="ECO:0000259" key="5">
    <source>
        <dbReference type="PROSITE" id="PS51186"/>
    </source>
</evidence>
<dbReference type="InterPro" id="IPR044542">
    <property type="entry name" value="NAA30-like"/>
</dbReference>
<feature type="region of interest" description="Disordered" evidence="4">
    <location>
        <begin position="158"/>
        <end position="202"/>
    </location>
</feature>
<reference evidence="6" key="1">
    <citation type="journal article" date="2022" name="New Phytol.">
        <title>Evolutionary transition to the ectomycorrhizal habit in the genomes of a hyperdiverse lineage of mushroom-forming fungi.</title>
        <authorList>
            <person name="Looney B."/>
            <person name="Miyauchi S."/>
            <person name="Morin E."/>
            <person name="Drula E."/>
            <person name="Courty P.E."/>
            <person name="Kohler A."/>
            <person name="Kuo A."/>
            <person name="LaButti K."/>
            <person name="Pangilinan J."/>
            <person name="Lipzen A."/>
            <person name="Riley R."/>
            <person name="Andreopoulos W."/>
            <person name="He G."/>
            <person name="Johnson J."/>
            <person name="Nolan M."/>
            <person name="Tritt A."/>
            <person name="Barry K.W."/>
            <person name="Grigoriev I.V."/>
            <person name="Nagy L.G."/>
            <person name="Hibbett D."/>
            <person name="Henrissat B."/>
            <person name="Matheny P.B."/>
            <person name="Labbe J."/>
            <person name="Martin F.M."/>
        </authorList>
    </citation>
    <scope>NUCLEOTIDE SEQUENCE</scope>
    <source>
        <strain evidence="6">BPL690</strain>
    </source>
</reference>
<feature type="domain" description="N-acetyltransferase" evidence="5">
    <location>
        <begin position="4"/>
        <end position="155"/>
    </location>
</feature>
<keyword evidence="1" id="KW-0808">Transferase</keyword>
<proteinExistence type="inferred from homology"/>
<comment type="caution">
    <text evidence="6">The sequence shown here is derived from an EMBL/GenBank/DDBJ whole genome shotgun (WGS) entry which is preliminary data.</text>
</comment>
<comment type="similarity">
    <text evidence="3">Belongs to the acetyltransferase family. MAK3 subfamily.</text>
</comment>
<sequence>MDTITYRAYSGEHELPHIISLVQSELSEPYVVYTYRYFLHQWPHLSFLAYAQGVPHPVGVIVCKQSPHRERYLRGYIAMLSVDKGYRKRGIASALVRHSIRVMQASGAQEITLETEFDNVPALALYTSLGFVPEKRLHRFYLNGKDAFRLVLPLSGADDGSGVPGKSLSALQSRGDQIEEAATSSSSSSTEEDEDDDDYAEDTGKLVRLRRRVAALRACRMITVWPSEDDEDRVSGR</sequence>
<evidence type="ECO:0000256" key="1">
    <source>
        <dbReference type="ARBA" id="ARBA00022679"/>
    </source>
</evidence>
<organism evidence="6 7">
    <name type="scientific">Multifurca ochricompacta</name>
    <dbReference type="NCBI Taxonomy" id="376703"/>
    <lineage>
        <taxon>Eukaryota</taxon>
        <taxon>Fungi</taxon>
        <taxon>Dikarya</taxon>
        <taxon>Basidiomycota</taxon>
        <taxon>Agaricomycotina</taxon>
        <taxon>Agaricomycetes</taxon>
        <taxon>Russulales</taxon>
        <taxon>Russulaceae</taxon>
        <taxon>Multifurca</taxon>
    </lineage>
</organism>
<dbReference type="AlphaFoldDB" id="A0AAD4QKF8"/>
<evidence type="ECO:0000256" key="4">
    <source>
        <dbReference type="SAM" id="MobiDB-lite"/>
    </source>
</evidence>
<accession>A0AAD4QKF8</accession>
<keyword evidence="7" id="KW-1185">Reference proteome</keyword>
<name>A0AAD4QKF8_9AGAM</name>
<dbReference type="Pfam" id="PF00583">
    <property type="entry name" value="Acetyltransf_1"/>
    <property type="match status" value="1"/>
</dbReference>
<dbReference type="Gene3D" id="3.40.630.30">
    <property type="match status" value="1"/>
</dbReference>
<dbReference type="SUPFAM" id="SSF55729">
    <property type="entry name" value="Acyl-CoA N-acyltransferases (Nat)"/>
    <property type="match status" value="1"/>
</dbReference>
<dbReference type="PANTHER" id="PTHR45896:SF1">
    <property type="entry name" value="N-ALPHA-ACETYLTRANSFERASE 30"/>
    <property type="match status" value="1"/>
</dbReference>
<dbReference type="GO" id="GO:0031417">
    <property type="term" value="C:NatC complex"/>
    <property type="evidence" value="ECO:0007669"/>
    <property type="project" value="TreeGrafter"/>
</dbReference>
<evidence type="ECO:0000256" key="2">
    <source>
        <dbReference type="ARBA" id="ARBA00023315"/>
    </source>
</evidence>
<feature type="compositionally biased region" description="Low complexity" evidence="4">
    <location>
        <begin position="180"/>
        <end position="189"/>
    </location>
</feature>
<keyword evidence="2" id="KW-0012">Acyltransferase</keyword>
<dbReference type="InterPro" id="IPR000182">
    <property type="entry name" value="GNAT_dom"/>
</dbReference>
<dbReference type="PANTHER" id="PTHR45896">
    <property type="entry name" value="N-ALPHA-ACETYLTRANSFERASE 30"/>
    <property type="match status" value="1"/>
</dbReference>
<dbReference type="GO" id="GO:0004596">
    <property type="term" value="F:protein-N-terminal amino-acid acetyltransferase activity"/>
    <property type="evidence" value="ECO:0007669"/>
    <property type="project" value="InterPro"/>
</dbReference>
<gene>
    <name evidence="6" type="ORF">B0F90DRAFT_1742713</name>
</gene>
<evidence type="ECO:0000256" key="3">
    <source>
        <dbReference type="ARBA" id="ARBA00024025"/>
    </source>
</evidence>